<name>A0A5J5B7N4_9ASTE</name>
<comment type="subcellular location">
    <subcellularLocation>
        <location evidence="2">Mitochondrion inner membrane</location>
        <topology evidence="2">Single-pass membrane protein</topology>
    </subcellularLocation>
</comment>
<comment type="similarity">
    <text evidence="3">Belongs to the MICOS complex subunit Mic10 family.</text>
</comment>
<evidence type="ECO:0000256" key="6">
    <source>
        <dbReference type="ARBA" id="ARBA00022989"/>
    </source>
</evidence>
<evidence type="ECO:0000256" key="8">
    <source>
        <dbReference type="ARBA" id="ARBA00023136"/>
    </source>
</evidence>
<protein>
    <submittedName>
        <fullName evidence="10">Uncharacterized protein</fullName>
    </submittedName>
</protein>
<sequence>MVENKPIPPQFDLNAKWDACLDLSVRRFVYFSLAGAFGGLLLLRWTGLRSEVTEVTPKLFGFQNFLKIVVAFFPYWLFAMQCQDCPDGSSFNLMY</sequence>
<keyword evidence="7" id="KW-0496">Mitochondrion</keyword>
<dbReference type="Pfam" id="PF04418">
    <property type="entry name" value="DUF543"/>
    <property type="match status" value="1"/>
</dbReference>
<dbReference type="EMBL" id="CM018038">
    <property type="protein sequence ID" value="KAA8538689.1"/>
    <property type="molecule type" value="Genomic_DNA"/>
</dbReference>
<dbReference type="InterPro" id="IPR007512">
    <property type="entry name" value="Mic10"/>
</dbReference>
<evidence type="ECO:0000313" key="11">
    <source>
        <dbReference type="Proteomes" id="UP000325577"/>
    </source>
</evidence>
<evidence type="ECO:0000256" key="2">
    <source>
        <dbReference type="ARBA" id="ARBA00004434"/>
    </source>
</evidence>
<comment type="function">
    <text evidence="1">Component of the MICOS complex, a large protein complex of the mitochondrial inner membrane that plays crucial roles in the maintenance of crista junctions, inner membrane architecture, and formation of contact sites to the outer membrane.</text>
</comment>
<dbReference type="PANTHER" id="PTHR21304">
    <property type="entry name" value="MICOS COMPLEX SUBUNIT MIC10"/>
    <property type="match status" value="1"/>
</dbReference>
<evidence type="ECO:0000256" key="7">
    <source>
        <dbReference type="ARBA" id="ARBA00023128"/>
    </source>
</evidence>
<keyword evidence="5" id="KW-0999">Mitochondrion inner membrane</keyword>
<keyword evidence="6 9" id="KW-1133">Transmembrane helix</keyword>
<accession>A0A5J5B7N4</accession>
<keyword evidence="11" id="KW-1185">Reference proteome</keyword>
<reference evidence="10 11" key="1">
    <citation type="submission" date="2019-09" db="EMBL/GenBank/DDBJ databases">
        <title>A chromosome-level genome assembly of the Chinese tupelo Nyssa sinensis.</title>
        <authorList>
            <person name="Yang X."/>
            <person name="Kang M."/>
            <person name="Yang Y."/>
            <person name="Xiong H."/>
            <person name="Wang M."/>
            <person name="Zhang Z."/>
            <person name="Wang Z."/>
            <person name="Wu H."/>
            <person name="Ma T."/>
            <person name="Liu J."/>
            <person name="Xi Z."/>
        </authorList>
    </citation>
    <scope>NUCLEOTIDE SEQUENCE [LARGE SCALE GENOMIC DNA]</scope>
    <source>
        <strain evidence="10">J267</strain>
        <tissue evidence="10">Leaf</tissue>
    </source>
</reference>
<feature type="transmembrane region" description="Helical" evidence="9">
    <location>
        <begin position="28"/>
        <end position="47"/>
    </location>
</feature>
<evidence type="ECO:0000256" key="5">
    <source>
        <dbReference type="ARBA" id="ARBA00022792"/>
    </source>
</evidence>
<keyword evidence="8 9" id="KW-0472">Membrane</keyword>
<dbReference type="OrthoDB" id="1916310at2759"/>
<evidence type="ECO:0000256" key="9">
    <source>
        <dbReference type="SAM" id="Phobius"/>
    </source>
</evidence>
<feature type="transmembrane region" description="Helical" evidence="9">
    <location>
        <begin position="59"/>
        <end position="78"/>
    </location>
</feature>
<gene>
    <name evidence="10" type="ORF">F0562_028330</name>
</gene>
<evidence type="ECO:0000256" key="1">
    <source>
        <dbReference type="ARBA" id="ARBA00002689"/>
    </source>
</evidence>
<dbReference type="AlphaFoldDB" id="A0A5J5B7N4"/>
<evidence type="ECO:0000256" key="4">
    <source>
        <dbReference type="ARBA" id="ARBA00022692"/>
    </source>
</evidence>
<keyword evidence="4 9" id="KW-0812">Transmembrane</keyword>
<organism evidence="10 11">
    <name type="scientific">Nyssa sinensis</name>
    <dbReference type="NCBI Taxonomy" id="561372"/>
    <lineage>
        <taxon>Eukaryota</taxon>
        <taxon>Viridiplantae</taxon>
        <taxon>Streptophyta</taxon>
        <taxon>Embryophyta</taxon>
        <taxon>Tracheophyta</taxon>
        <taxon>Spermatophyta</taxon>
        <taxon>Magnoliopsida</taxon>
        <taxon>eudicotyledons</taxon>
        <taxon>Gunneridae</taxon>
        <taxon>Pentapetalae</taxon>
        <taxon>asterids</taxon>
        <taxon>Cornales</taxon>
        <taxon>Nyssaceae</taxon>
        <taxon>Nyssa</taxon>
    </lineage>
</organism>
<evidence type="ECO:0000313" key="10">
    <source>
        <dbReference type="EMBL" id="KAA8538689.1"/>
    </source>
</evidence>
<dbReference type="Proteomes" id="UP000325577">
    <property type="component" value="Linkage Group LG15"/>
</dbReference>
<evidence type="ECO:0000256" key="3">
    <source>
        <dbReference type="ARBA" id="ARBA00006792"/>
    </source>
</evidence>
<dbReference type="PANTHER" id="PTHR21304:SF0">
    <property type="entry name" value="MICOS COMPLEX SUBUNIT MIC10"/>
    <property type="match status" value="1"/>
</dbReference>
<dbReference type="GO" id="GO:0061617">
    <property type="term" value="C:MICOS complex"/>
    <property type="evidence" value="ECO:0007669"/>
    <property type="project" value="InterPro"/>
</dbReference>
<proteinExistence type="inferred from homology"/>